<evidence type="ECO:0000313" key="7">
    <source>
        <dbReference type="Proteomes" id="UP000792457"/>
    </source>
</evidence>
<dbReference type="FunFam" id="3.20.20.140:FF:000174">
    <property type="entry name" value="Dihydropyrimidinase-related protein 2"/>
    <property type="match status" value="1"/>
</dbReference>
<comment type="caution">
    <text evidence="6">The sequence shown here is derived from an EMBL/GenBank/DDBJ whole genome shotgun (WGS) entry which is preliminary data.</text>
</comment>
<dbReference type="GO" id="GO:0005829">
    <property type="term" value="C:cytosol"/>
    <property type="evidence" value="ECO:0007669"/>
    <property type="project" value="TreeGrafter"/>
</dbReference>
<dbReference type="Pfam" id="PF01979">
    <property type="entry name" value="Amidohydro_1"/>
    <property type="match status" value="1"/>
</dbReference>
<dbReference type="OrthoDB" id="10258955at2759"/>
<evidence type="ECO:0000256" key="3">
    <source>
        <dbReference type="ARBA" id="ARBA00036696"/>
    </source>
</evidence>
<dbReference type="Proteomes" id="UP000792457">
    <property type="component" value="Unassembled WGS sequence"/>
</dbReference>
<gene>
    <name evidence="6" type="ORF">J437_LFUL016795</name>
</gene>
<dbReference type="GO" id="GO:0006208">
    <property type="term" value="P:pyrimidine nucleobase catabolic process"/>
    <property type="evidence" value="ECO:0007669"/>
    <property type="project" value="TreeGrafter"/>
</dbReference>
<reference evidence="6" key="1">
    <citation type="submission" date="2013-04" db="EMBL/GenBank/DDBJ databases">
        <authorList>
            <person name="Qu J."/>
            <person name="Murali S.C."/>
            <person name="Bandaranaike D."/>
            <person name="Bellair M."/>
            <person name="Blankenburg K."/>
            <person name="Chao H."/>
            <person name="Dinh H."/>
            <person name="Doddapaneni H."/>
            <person name="Downs B."/>
            <person name="Dugan-Rocha S."/>
            <person name="Elkadiri S."/>
            <person name="Gnanaolivu R.D."/>
            <person name="Hernandez B."/>
            <person name="Javaid M."/>
            <person name="Jayaseelan J.C."/>
            <person name="Lee S."/>
            <person name="Li M."/>
            <person name="Ming W."/>
            <person name="Munidasa M."/>
            <person name="Muniz J."/>
            <person name="Nguyen L."/>
            <person name="Ongeri F."/>
            <person name="Osuji N."/>
            <person name="Pu L.-L."/>
            <person name="Puazo M."/>
            <person name="Qu C."/>
            <person name="Quiroz J."/>
            <person name="Raj R."/>
            <person name="Weissenberger G."/>
            <person name="Xin Y."/>
            <person name="Zou X."/>
            <person name="Han Y."/>
            <person name="Richards S."/>
            <person name="Worley K."/>
            <person name="Muzny D."/>
            <person name="Gibbs R."/>
        </authorList>
    </citation>
    <scope>NUCLEOTIDE SEQUENCE</scope>
    <source>
        <strain evidence="6">Sampled in the wild</strain>
    </source>
</reference>
<sequence length="131" mass="14742">MELEMMGTKAVDDFYQGTKAAIAGGTTMIMDFVIPKKGESLLEAYEKWRGLADEKVCCDYALHVGVTWWSEKVKEEMALLCKENGINSFKVFMAYKDMFMLEDDDLYEVFETCKSLGAVAQVHAENGNIIA</sequence>
<comment type="catalytic activity">
    <reaction evidence="3">
        <text>5,6-dihydrouracil + H2O = 3-(carbamoylamino)propanoate + H(+)</text>
        <dbReference type="Rhea" id="RHEA:16121"/>
        <dbReference type="ChEBI" id="CHEBI:11892"/>
        <dbReference type="ChEBI" id="CHEBI:15377"/>
        <dbReference type="ChEBI" id="CHEBI:15378"/>
        <dbReference type="ChEBI" id="CHEBI:15901"/>
        <dbReference type="EC" id="3.5.2.2"/>
    </reaction>
</comment>
<name>A0A8K0KNW7_LADFU</name>
<dbReference type="InterPro" id="IPR032466">
    <property type="entry name" value="Metal_Hydrolase"/>
</dbReference>
<dbReference type="SUPFAM" id="SSF51556">
    <property type="entry name" value="Metallo-dependent hydrolases"/>
    <property type="match status" value="1"/>
</dbReference>
<evidence type="ECO:0000256" key="2">
    <source>
        <dbReference type="ARBA" id="ARBA00008829"/>
    </source>
</evidence>
<dbReference type="EC" id="3.5.2.2" evidence="4"/>
<evidence type="ECO:0000313" key="6">
    <source>
        <dbReference type="EMBL" id="KAG8237191.1"/>
    </source>
</evidence>
<accession>A0A8K0KNW7</accession>
<dbReference type="Gene3D" id="3.20.20.140">
    <property type="entry name" value="Metal-dependent hydrolases"/>
    <property type="match status" value="1"/>
</dbReference>
<keyword evidence="7" id="KW-1185">Reference proteome</keyword>
<organism evidence="6 7">
    <name type="scientific">Ladona fulva</name>
    <name type="common">Scarce chaser dragonfly</name>
    <name type="synonym">Libellula fulva</name>
    <dbReference type="NCBI Taxonomy" id="123851"/>
    <lineage>
        <taxon>Eukaryota</taxon>
        <taxon>Metazoa</taxon>
        <taxon>Ecdysozoa</taxon>
        <taxon>Arthropoda</taxon>
        <taxon>Hexapoda</taxon>
        <taxon>Insecta</taxon>
        <taxon>Pterygota</taxon>
        <taxon>Palaeoptera</taxon>
        <taxon>Odonata</taxon>
        <taxon>Epiprocta</taxon>
        <taxon>Anisoptera</taxon>
        <taxon>Libelluloidea</taxon>
        <taxon>Libellulidae</taxon>
        <taxon>Ladona</taxon>
    </lineage>
</organism>
<dbReference type="GO" id="GO:0004157">
    <property type="term" value="F:dihydropyrimidinase activity"/>
    <property type="evidence" value="ECO:0007669"/>
    <property type="project" value="UniProtKB-EC"/>
</dbReference>
<dbReference type="InterPro" id="IPR006680">
    <property type="entry name" value="Amidohydro-rel"/>
</dbReference>
<comment type="cofactor">
    <cofactor evidence="1">
        <name>Zn(2+)</name>
        <dbReference type="ChEBI" id="CHEBI:29105"/>
    </cofactor>
</comment>
<protein>
    <recommendedName>
        <fullName evidence="4">dihydropyrimidinase</fullName>
        <ecNumber evidence="4">3.5.2.2</ecNumber>
    </recommendedName>
</protein>
<evidence type="ECO:0000259" key="5">
    <source>
        <dbReference type="Pfam" id="PF01979"/>
    </source>
</evidence>
<comment type="similarity">
    <text evidence="2">Belongs to the metallo-dependent hydrolases superfamily. Hydantoinase/dihydropyrimidinase family.</text>
</comment>
<dbReference type="PANTHER" id="PTHR11647">
    <property type="entry name" value="HYDRANTOINASE/DIHYDROPYRIMIDINASE FAMILY MEMBER"/>
    <property type="match status" value="1"/>
</dbReference>
<feature type="non-terminal residue" evidence="6">
    <location>
        <position position="131"/>
    </location>
</feature>
<feature type="domain" description="Amidohydrolase-related" evidence="5">
    <location>
        <begin position="9"/>
        <end position="129"/>
    </location>
</feature>
<dbReference type="InterPro" id="IPR050378">
    <property type="entry name" value="Metallo-dep_Hydrolases_sf"/>
</dbReference>
<evidence type="ECO:0000256" key="4">
    <source>
        <dbReference type="ARBA" id="ARBA00039113"/>
    </source>
</evidence>
<dbReference type="EMBL" id="KZ309131">
    <property type="protein sequence ID" value="KAG8237191.1"/>
    <property type="molecule type" value="Genomic_DNA"/>
</dbReference>
<reference evidence="6" key="2">
    <citation type="submission" date="2017-10" db="EMBL/GenBank/DDBJ databases">
        <title>Ladona fulva Genome sequencing and assembly.</title>
        <authorList>
            <person name="Murali S."/>
            <person name="Richards S."/>
            <person name="Bandaranaike D."/>
            <person name="Bellair M."/>
            <person name="Blankenburg K."/>
            <person name="Chao H."/>
            <person name="Dinh H."/>
            <person name="Doddapaneni H."/>
            <person name="Dugan-Rocha S."/>
            <person name="Elkadiri S."/>
            <person name="Gnanaolivu R."/>
            <person name="Hernandez B."/>
            <person name="Skinner E."/>
            <person name="Javaid M."/>
            <person name="Lee S."/>
            <person name="Li M."/>
            <person name="Ming W."/>
            <person name="Munidasa M."/>
            <person name="Muniz J."/>
            <person name="Nguyen L."/>
            <person name="Hughes D."/>
            <person name="Osuji N."/>
            <person name="Pu L.-L."/>
            <person name="Puazo M."/>
            <person name="Qu C."/>
            <person name="Quiroz J."/>
            <person name="Raj R."/>
            <person name="Weissenberger G."/>
            <person name="Xin Y."/>
            <person name="Zou X."/>
            <person name="Han Y."/>
            <person name="Worley K."/>
            <person name="Muzny D."/>
            <person name="Gibbs R."/>
        </authorList>
    </citation>
    <scope>NUCLEOTIDE SEQUENCE</scope>
    <source>
        <strain evidence="6">Sampled in the wild</strain>
    </source>
</reference>
<dbReference type="PANTHER" id="PTHR11647:SF1">
    <property type="entry name" value="COLLAPSIN RESPONSE MEDIATOR PROTEIN"/>
    <property type="match status" value="1"/>
</dbReference>
<proteinExistence type="inferred from homology"/>
<dbReference type="AlphaFoldDB" id="A0A8K0KNW7"/>
<evidence type="ECO:0000256" key="1">
    <source>
        <dbReference type="ARBA" id="ARBA00001947"/>
    </source>
</evidence>